<dbReference type="SUPFAM" id="SSF103481">
    <property type="entry name" value="Multidrug resistance efflux transporter EmrE"/>
    <property type="match status" value="2"/>
</dbReference>
<dbReference type="PANTHER" id="PTHR32322">
    <property type="entry name" value="INNER MEMBRANE TRANSPORTER"/>
    <property type="match status" value="1"/>
</dbReference>
<keyword evidence="9" id="KW-1185">Reference proteome</keyword>
<dbReference type="PANTHER" id="PTHR32322:SF2">
    <property type="entry name" value="EAMA DOMAIN-CONTAINING PROTEIN"/>
    <property type="match status" value="1"/>
</dbReference>
<evidence type="ECO:0000256" key="6">
    <source>
        <dbReference type="SAM" id="Phobius"/>
    </source>
</evidence>
<dbReference type="Pfam" id="PF00892">
    <property type="entry name" value="EamA"/>
    <property type="match status" value="2"/>
</dbReference>
<dbReference type="RefSeq" id="WP_192508140.1">
    <property type="nucleotide sequence ID" value="NZ_AQGV01000012.1"/>
</dbReference>
<accession>A0ABR9EF78</accession>
<organism evidence="8 9">
    <name type="scientific">Pseudoalteromonas aurantia 208</name>
    <dbReference type="NCBI Taxonomy" id="1314867"/>
    <lineage>
        <taxon>Bacteria</taxon>
        <taxon>Pseudomonadati</taxon>
        <taxon>Pseudomonadota</taxon>
        <taxon>Gammaproteobacteria</taxon>
        <taxon>Alteromonadales</taxon>
        <taxon>Pseudoalteromonadaceae</taxon>
        <taxon>Pseudoalteromonas</taxon>
    </lineage>
</organism>
<dbReference type="EMBL" id="AQGV01000012">
    <property type="protein sequence ID" value="MBE0368930.1"/>
    <property type="molecule type" value="Genomic_DNA"/>
</dbReference>
<feature type="transmembrane region" description="Helical" evidence="6">
    <location>
        <begin position="63"/>
        <end position="84"/>
    </location>
</feature>
<feature type="transmembrane region" description="Helical" evidence="6">
    <location>
        <begin position="148"/>
        <end position="166"/>
    </location>
</feature>
<feature type="domain" description="EamA" evidence="7">
    <location>
        <begin position="147"/>
        <end position="283"/>
    </location>
</feature>
<proteinExistence type="inferred from homology"/>
<gene>
    <name evidence="8" type="ORF">PAUR_a2663</name>
</gene>
<feature type="transmembrane region" description="Helical" evidence="6">
    <location>
        <begin position="119"/>
        <end position="142"/>
    </location>
</feature>
<evidence type="ECO:0000256" key="5">
    <source>
        <dbReference type="ARBA" id="ARBA00023136"/>
    </source>
</evidence>
<feature type="domain" description="EamA" evidence="7">
    <location>
        <begin position="9"/>
        <end position="134"/>
    </location>
</feature>
<feature type="transmembrane region" description="Helical" evidence="6">
    <location>
        <begin position="178"/>
        <end position="197"/>
    </location>
</feature>
<protein>
    <recommendedName>
        <fullName evidence="7">EamA domain-containing protein</fullName>
    </recommendedName>
</protein>
<evidence type="ECO:0000313" key="9">
    <source>
        <dbReference type="Proteomes" id="UP000615755"/>
    </source>
</evidence>
<evidence type="ECO:0000313" key="8">
    <source>
        <dbReference type="EMBL" id="MBE0368930.1"/>
    </source>
</evidence>
<feature type="transmembrane region" description="Helical" evidence="6">
    <location>
        <begin position="90"/>
        <end position="107"/>
    </location>
</feature>
<name>A0ABR9EF78_9GAMM</name>
<keyword evidence="4 6" id="KW-1133">Transmembrane helix</keyword>
<evidence type="ECO:0000256" key="2">
    <source>
        <dbReference type="ARBA" id="ARBA00007362"/>
    </source>
</evidence>
<sequence length="297" mass="32251">MPVQASYMFVIFIWSTTPLGIVWSSESMPPTLSVFIRMSIALVLAAFVVSLSNIRVPWHKRACTLYTYSALGIFGGMLMSYMAAQTVPSGVISLIFGMAPIISGLLAQRLLGEARFTAIKFVSLGLSLIGLYLICAAQIQTLNLPPKGLLYVFCAVCSFSLSGVMIKRVKLAIHPMATTFGALVFVTPLFALFWYLIDGEFNPEIWSERSMWATVYLGIFGSLLGFLAYFHVLQKLSASTVALSTLITPAFAVGLGAWLNNETITVTLIVGAVTVLLSLALFIFGDQWLVGKAKCAD</sequence>
<evidence type="ECO:0000256" key="1">
    <source>
        <dbReference type="ARBA" id="ARBA00004141"/>
    </source>
</evidence>
<keyword evidence="3 6" id="KW-0812">Transmembrane</keyword>
<dbReference type="InterPro" id="IPR050638">
    <property type="entry name" value="AA-Vitamin_Transporters"/>
</dbReference>
<comment type="caution">
    <text evidence="8">The sequence shown here is derived from an EMBL/GenBank/DDBJ whole genome shotgun (WGS) entry which is preliminary data.</text>
</comment>
<dbReference type="InterPro" id="IPR000620">
    <property type="entry name" value="EamA_dom"/>
</dbReference>
<feature type="transmembrane region" description="Helical" evidence="6">
    <location>
        <begin position="264"/>
        <end position="284"/>
    </location>
</feature>
<feature type="transmembrane region" description="Helical" evidence="6">
    <location>
        <begin position="209"/>
        <end position="229"/>
    </location>
</feature>
<dbReference type="InterPro" id="IPR037185">
    <property type="entry name" value="EmrE-like"/>
</dbReference>
<evidence type="ECO:0000256" key="3">
    <source>
        <dbReference type="ARBA" id="ARBA00022692"/>
    </source>
</evidence>
<comment type="similarity">
    <text evidence="2">Belongs to the EamA transporter family.</text>
</comment>
<dbReference type="Proteomes" id="UP000615755">
    <property type="component" value="Unassembled WGS sequence"/>
</dbReference>
<feature type="transmembrane region" description="Helical" evidence="6">
    <location>
        <begin position="7"/>
        <end position="25"/>
    </location>
</feature>
<reference evidence="8 9" key="1">
    <citation type="submission" date="2015-03" db="EMBL/GenBank/DDBJ databases">
        <title>Genome sequence of Pseudoalteromonas aurantia.</title>
        <authorList>
            <person name="Xie B.-B."/>
            <person name="Rong J.-C."/>
            <person name="Qin Q.-L."/>
            <person name="Zhang Y.-Z."/>
        </authorList>
    </citation>
    <scope>NUCLEOTIDE SEQUENCE [LARGE SCALE GENOMIC DNA]</scope>
    <source>
        <strain evidence="8 9">208</strain>
    </source>
</reference>
<keyword evidence="5 6" id="KW-0472">Membrane</keyword>
<feature type="transmembrane region" description="Helical" evidence="6">
    <location>
        <begin position="236"/>
        <end position="258"/>
    </location>
</feature>
<evidence type="ECO:0000259" key="7">
    <source>
        <dbReference type="Pfam" id="PF00892"/>
    </source>
</evidence>
<evidence type="ECO:0000256" key="4">
    <source>
        <dbReference type="ARBA" id="ARBA00022989"/>
    </source>
</evidence>
<feature type="transmembrane region" description="Helical" evidence="6">
    <location>
        <begin position="31"/>
        <end position="51"/>
    </location>
</feature>
<comment type="subcellular location">
    <subcellularLocation>
        <location evidence="1">Membrane</location>
        <topology evidence="1">Multi-pass membrane protein</topology>
    </subcellularLocation>
</comment>